<keyword evidence="4" id="KW-0378">Hydrolase</keyword>
<comment type="caution">
    <text evidence="4">The sequence shown here is derived from an EMBL/GenBank/DDBJ whole genome shotgun (WGS) entry which is preliminary data.</text>
</comment>
<dbReference type="GO" id="GO:0016798">
    <property type="term" value="F:hydrolase activity, acting on glycosyl bonds"/>
    <property type="evidence" value="ECO:0007669"/>
    <property type="project" value="UniProtKB-KW"/>
</dbReference>
<dbReference type="CDD" id="cd18614">
    <property type="entry name" value="GH130"/>
    <property type="match status" value="1"/>
</dbReference>
<evidence type="ECO:0000256" key="1">
    <source>
        <dbReference type="ARBA" id="ARBA00022676"/>
    </source>
</evidence>
<sequence length="296" mass="34225">MELKLERHPANPILEPSPYFLWESRFVFNPAVVYDGELFHLLYRAQGEDMVSRIGYAVSTDGIHFNKFEKPVFAPKSDDELYGVEDPRITRIGDEYYMVYTAYSPRGVRIAMASTKNFITWKRYGVVIPEVDNKDAALFPEKINGKYVMFHRIPPDMWLAFSDDLVHWDNFVKIASPRPGMWDDLKIGVGAPPIKTEYGWLVLYHGVQNTGTSRPIYRLGFMLLDLEDPTKVIKRSQEPILEPEEDWEKFGGVPNVVFSDAMIEYNGYYYVYYGAADNCIALATIPVEKVMKWCRE</sequence>
<dbReference type="Proteomes" id="UP000058636">
    <property type="component" value="Unassembled WGS sequence"/>
</dbReference>
<dbReference type="InterPro" id="IPR023296">
    <property type="entry name" value="Glyco_hydro_beta-prop_sf"/>
</dbReference>
<keyword evidence="2" id="KW-0808">Transferase</keyword>
<dbReference type="PATRIC" id="fig|93930.3.peg.1354"/>
<gene>
    <name evidence="4" type="ORF">XD57_0510</name>
</gene>
<reference evidence="4 5" key="1">
    <citation type="journal article" date="2015" name="MBio">
        <title>Genome-Resolved Metagenomic Analysis Reveals Roles for Candidate Phyla and Other Microbial Community Members in Biogeochemical Transformations in Oil Reservoirs.</title>
        <authorList>
            <person name="Hu P."/>
            <person name="Tom L."/>
            <person name="Singh A."/>
            <person name="Thomas B.C."/>
            <person name="Baker B.J."/>
            <person name="Piceno Y.M."/>
            <person name="Andersen G.L."/>
            <person name="Banfield J.F."/>
        </authorList>
    </citation>
    <scope>NUCLEOTIDE SEQUENCE [LARGE SCALE GENOMIC DNA]</scope>
    <source>
        <strain evidence="4">46_26</strain>
    </source>
</reference>
<evidence type="ECO:0000256" key="2">
    <source>
        <dbReference type="ARBA" id="ARBA00022679"/>
    </source>
</evidence>
<dbReference type="AlphaFoldDB" id="A0A101ERQ0"/>
<keyword evidence="4" id="KW-0326">Glycosidase</keyword>
<proteinExistence type="inferred from homology"/>
<evidence type="ECO:0000313" key="4">
    <source>
        <dbReference type="EMBL" id="KUK23400.1"/>
    </source>
</evidence>
<dbReference type="PANTHER" id="PTHR34106">
    <property type="entry name" value="GLYCOSIDASE"/>
    <property type="match status" value="1"/>
</dbReference>
<dbReference type="SUPFAM" id="SSF75005">
    <property type="entry name" value="Arabinanase/levansucrase/invertase"/>
    <property type="match status" value="1"/>
</dbReference>
<evidence type="ECO:0000313" key="5">
    <source>
        <dbReference type="Proteomes" id="UP000058636"/>
    </source>
</evidence>
<dbReference type="PIRSF" id="PIRSF016202">
    <property type="entry name" value="PH1107"/>
    <property type="match status" value="1"/>
</dbReference>
<dbReference type="EMBL" id="LGFG01000027">
    <property type="protein sequence ID" value="KUK23400.1"/>
    <property type="molecule type" value="Genomic_DNA"/>
</dbReference>
<dbReference type="Pfam" id="PF04041">
    <property type="entry name" value="Glyco_hydro_130"/>
    <property type="match status" value="1"/>
</dbReference>
<dbReference type="RefSeq" id="WP_012310846.1">
    <property type="nucleotide sequence ID" value="NZ_DAITJQ010000005.1"/>
</dbReference>
<keyword evidence="1" id="KW-0328">Glycosyltransferase</keyword>
<dbReference type="InterPro" id="IPR007184">
    <property type="entry name" value="Mannoside_phosphorylase"/>
</dbReference>
<organism evidence="4 5">
    <name type="scientific">Thermotoga petrophila</name>
    <dbReference type="NCBI Taxonomy" id="93929"/>
    <lineage>
        <taxon>Bacteria</taxon>
        <taxon>Thermotogati</taxon>
        <taxon>Thermotogota</taxon>
        <taxon>Thermotogae</taxon>
        <taxon>Thermotogales</taxon>
        <taxon>Thermotogaceae</taxon>
        <taxon>Thermotoga</taxon>
    </lineage>
</organism>
<dbReference type="GO" id="GO:0016757">
    <property type="term" value="F:glycosyltransferase activity"/>
    <property type="evidence" value="ECO:0007669"/>
    <property type="project" value="UniProtKB-KW"/>
</dbReference>
<accession>A0A101ERQ0</accession>
<protein>
    <submittedName>
        <fullName evidence="4">Glycosidase</fullName>
    </submittedName>
</protein>
<comment type="similarity">
    <text evidence="3">Belongs to the glycosyl hydrolase 130 family.</text>
</comment>
<evidence type="ECO:0000256" key="3">
    <source>
        <dbReference type="ARBA" id="ARBA00024356"/>
    </source>
</evidence>
<dbReference type="Gene3D" id="2.115.10.20">
    <property type="entry name" value="Glycosyl hydrolase domain, family 43"/>
    <property type="match status" value="1"/>
</dbReference>
<name>A0A101ERQ0_9THEM</name>
<dbReference type="PANTHER" id="PTHR34106:SF5">
    <property type="entry name" value="GLYCOSIDASE"/>
    <property type="match status" value="1"/>
</dbReference>